<evidence type="ECO:0000313" key="3">
    <source>
        <dbReference type="Proteomes" id="UP000252477"/>
    </source>
</evidence>
<keyword evidence="1" id="KW-0472">Membrane</keyword>
<proteinExistence type="predicted"/>
<gene>
    <name evidence="2" type="ORF">DA803_00400</name>
</gene>
<protein>
    <submittedName>
        <fullName evidence="2">Uncharacterized protein</fullName>
    </submittedName>
</protein>
<keyword evidence="1" id="KW-0812">Transmembrane</keyword>
<evidence type="ECO:0000256" key="1">
    <source>
        <dbReference type="SAM" id="Phobius"/>
    </source>
</evidence>
<dbReference type="Proteomes" id="UP000252477">
    <property type="component" value="Chromosome"/>
</dbReference>
<organism evidence="2 3">
    <name type="scientific">[Mycoplasma] phocae</name>
    <dbReference type="NCBI Taxonomy" id="142651"/>
    <lineage>
        <taxon>Bacteria</taxon>
        <taxon>Bacillati</taxon>
        <taxon>Mycoplasmatota</taxon>
        <taxon>Mycoplasmoidales</taxon>
        <taxon>Metamycoplasmataceae</taxon>
        <taxon>Metamycoplasma</taxon>
    </lineage>
</organism>
<dbReference type="KEGG" id="mpho:DA803_00400"/>
<dbReference type="EMBL" id="CP029295">
    <property type="protein sequence ID" value="AXE60561.1"/>
    <property type="molecule type" value="Genomic_DNA"/>
</dbReference>
<name>A0A2Z5IQK6_9BACT</name>
<reference evidence="2 3" key="1">
    <citation type="submission" date="2018-05" db="EMBL/GenBank/DDBJ databases">
        <title>Annotation of the Mycoplasma phocidae genome.</title>
        <authorList>
            <person name="Brown D.R."/>
            <person name="Kutish G.F."/>
            <person name="Frasca S.Jr."/>
        </authorList>
    </citation>
    <scope>NUCLEOTIDE SEQUENCE [LARGE SCALE GENOMIC DNA]</scope>
    <source>
        <strain evidence="2 3">105</strain>
    </source>
</reference>
<evidence type="ECO:0000313" key="2">
    <source>
        <dbReference type="EMBL" id="AXE60561.1"/>
    </source>
</evidence>
<sequence>MEMQQKDKIMDNNNEITLLKIQKSQRKIAILKILGIVGISLSVVAGLILAILGAMGLILVPIRIAERGL</sequence>
<keyword evidence="1" id="KW-1133">Transmembrane helix</keyword>
<accession>A0A2Z5IQK6</accession>
<dbReference type="AlphaFoldDB" id="A0A2Z5IQK6"/>
<keyword evidence="3" id="KW-1185">Reference proteome</keyword>
<feature type="transmembrane region" description="Helical" evidence="1">
    <location>
        <begin position="29"/>
        <end position="62"/>
    </location>
</feature>